<sequence>MDEKRKKKRRRRAQASSPALPASCSAALCASGPSSVVCSSPSSRVSFPVQPADSDANVSAACYTSARSNEKNSFAPRGGSTAPQPDSSPSSPPLGKPRVTSLKKNRPANKSLPHSPLLSPKTSFASSKPLEKRRGKDLPAGIYEDPSVSRFLEARRLPTLCLPAAAASASAGAKASLLRGNTTSPDPRLGEKKPKGEKELTHKKEKLATPLHRSVSVLPAAKKTFGGSLSKAESLHEQAADQRLEAPKKQLSSPLLAGREKRQSTAAEGGENEAEGQPEKKKKKKKKRSDDGFLEEGADPEAVKRKKKSSSDKHGEEGDAPGEGGDNRGSGKGTENAAREKKKKKKKDARVQEEQRPSESEAVKERHREEEMKREGEGNRKEEGIRGKTKITSNHGDKEKRQTTRSEGTEDPEHARGWQVKQREKVQHWNEAERGERRENEVSSCSSDDDEDASDAHTLLHLASWGDETNRERSESQCSSLEETPSLFSQDSGPSRPRRDPGSRYTPPRGAVSGEKQVKLDKSRQKESDIQLGSSQKRGNAAVASSRHERNDEQSHLWGSDTLFGSGEEEEEEEEEEDEEEDEGDADVDEEEEESEEEGEDYEDDDDYEDEASSYESEALSDSESPGASCFAFSEAEEGENEEEREDGDVEEDAEEEAEEAEEEAEESFEDQEASWDEDWQDEEASGIEEAEGLAEEDYGMYEDMGENDNFVSSLSSSGQSSPQLSPRSPSRGPSAVAAPLALSPKLPPSAAPRDMPSASASPSREPPRASPSRSPSPSSPHASRRSLAHCTRRKQENEKGVEREASISLPPRRSSRLAGVLALPLSPSSPCNGGRASLAASASPARGGASRALSLSPQLAAYGAQRGRKGTVSGGKAGDVCEGAGRRKAEGGDETEKRTTPASRSSTSKDDSANQRSGSRLRKRDRDGDSRPEVSHHVLSRSRALAKERDNDMSASTISSRGPNARERRPASIGTRGGSAGGEETAKKSEETGRKRRRVVQDPEESQAQTNVMRRRGADREYDLTSKSADKSGSNTRSKEERGSRLSCRLSSAASPVPEGQETEATKREGVRSRRRTADALEGSHREMTPRSHPSASLPFPSSSSPCSGAPGAASSALISGRDGPEKEAEEQRTAVRRRRLVRLLSPSDSEDDGDRPAPTATESRRDAQNSIHSPTPATPSLFTKPSPSSSSSSSSSCSSSTSSWLFSGRSQEASDDLEGAWRIVASRVDRHLESLRRVAQELEREREAARRTPAAGKKPLADSPRDAAHAVGNKRPSASPMPSVSSAVPRDAAGGCGGRLSLDEQRRGERESERESEEARRRTSASAAKFILGGFRPPKQSARTRTASASGPQETQQESHASRPQSGNARTPAPHAHNAEAQSEAGRRDRQGPGDARGGEAACVEGSGAPAVSSVRGCKVGDNGDTSPDGGRDAEEEDVLPDDVDCNITLEDVGGLTEAIGVLEEAAAGLLNPQLFSSFSNACSPLLRPPRGVLLCGPPGTGKTLLVRAFVGSLRQAGHRVSLFVRRGGELLSKWVGEAEKSLMQLFAAAEKHAPSIIFFDELDGMAPCREKNLFSKAGDGDGASSSGSGVGEQAALVATLLALMDGLKPMQNVLIFGATNCPQLIDSALRRPGRFDRECRFMPFNDVQSCLSILKKFLREQLGVRRPPVAGLGERPRTKREKPAGGRPSRPQREHTGERGERAAATCVEEVDASLECERGSLFGEEASREEELLNIAQEMRGMTGAEIQRVVMEAAMAATRREKPELFDISLLRHAQAKCEDFDCEPFFSLFCQASAPPVGAEESLAALFFPSQLLATLLGTKRPRPVPLVSIDDVEAAVSLVKATTDRGRGAGWTAAARGDTSTSFGATPPEKRHSISHRGGSVTRRVMRLLDNTSEAAHRCRKRQGETPHPHFSSFPSLPPCVTDLGGSLAENSSAEDAGEDVSFSQNSGRRASYPASLFPPSSVSSSSFSSSFPFSFSSGSSSCCCLWAAATEASPFFRRPVASVLHFLFRFHDDLLFEAWQRLMTRDSLLSLAKQTPPPGSWASSSVAPSEAAFASAGRQLELDHGDTGDRQLGREDAITFEDRESDSTMPRGTCLRAGPASLAFPDPGDKRANLEVALAGPAEAEIGATDGGIVSQENGLSVENGALIQSQCSSDRGAPFSRSSVLSSFDAAPVSLGVQRPSVPLLQPALAGAYRRGVGGALGAKWLLLRAGGRSSRAGKPAGRSAGLRPEANLSLNKMANNEGDNADNGLSLSVLRGYLIPALLSALNVGARVELSPATLFVGPQTTGPGGTPIGDILHRVLHVASGQDDGKSGAVILYQISELWACLSSLERLAFLDCLHQSAAGGLRGSSGGRMCFFIVLLEKNEKLPVDLSRFMAVRASASLHSREAFAFEGREDRTRKRRHDDRGLPSRETDKEAPVDNPTVDEGAALLTCQFVEAMEQRIRLWLESRDEEDRRLLRLKARARLCGVADREAASETPSPACQLLSSFARKDRGRKPETEKDATPASLEGARVTANSPFDAQAWLEEDTPAASLSLCLACCVSKGEQLSQEVTKWTDMSKLFLLQQRSVQRRSARFLRQTEGGAGDSSEALERWEEKTTKRKLQATLAAALAQALQTLKLEKEKKERETEEKKKNRGRGDGEDGFEEAEAEAQTQQRETERQKKRANSSGYGEAKLARLERQDADAREAEASMEERGEADRDDEGGSTSTCSGKEQEDDCLRGRQATPEVTHEAPRREDVEAVPFSDSDDGGDNGQETRKDADASRKADKEKPVVEARERRGEEGSASEEEETESSDRSDADASCRTETSDREEKGDGEPDEESETSDSEKHLSSQPLCSSSDTSGSEDSQEADGTGDEDESDSQATNASWGLGQADEERKTEKGQRNAQSRPATVCGDAIGSTHRTSLETKERTEENAITDARQPAIDKPSELDCRSRQSAEDSGVHNGCMPHMQEKLSQDPEGGEPPQRDFHEREEHTHQSAKSDKEVDSHVGDFWVLHGLELLVEELQRRNAAGAYSSLEAFESDLLLLLLVLRRSLPPFLRGFRTFSREGKSNKEREPGCNTACLPLPPRASPEGSSEPKRDPEETGGIGEAFGGGEEESDARRERRVFQGESPRPLETTDTLFESDGDAGDTEAASNWVRLSLCSSACSFVSATPFRDPSEGRRFEETEVEARRAEEEDQRREIESEVLEVYNLLGSDVWRFLTASFGQAWNELERERHLFAFFALRASCREASEAGGDDRSRRRRKRKEEEELPDQDDALPVRGRRLELPLKLLVPCVHAAMVAFVEKRRQARQLETEETPGFAREPTMSPLMPEESSRASDKVRRQSHGGVFSPRSALSLTPSSPHCSSDREQGSSLPASSPRRGSLSSTTREPSTDPACCALSRASPRSSSPPSGAACVPSLSVSLSRPSATLSLPLVEEVMAVQGALLRHLLFSPTLQVFLDVFEVWFQRYASLCSAYQTFFFSVAPNLCPLLEAFLLLSLAARQAVGNALSHVEADDLSPQSDAHLRDAPGSPASTSSPSVSLSKCAHSSSRPESGEASFGDSAVAARFAIAMRSAFSSASLSSFSPCPENQSDEGLFKRQGVPLSFFISAFVASPASLLPLPRAWRELKCAAELFQGSAEIAGLGNGCCGLPRYGSNGRGSWHNAEGHNVGGSREKRQDGALDTLDSGGSKPNGEAEAGSERSENSSSHSGKKSSERGEESLPKIGSDQPRAGEKRPRLASRPTLGFSDAFLSCPCCGDTSNYPLHVAARMSGSKNDAERTRRLLAQARGGNVVDAPLPLSCSSSSASESLEMLARLAALRAQRGEEKRVKGGRLELLSSWLQDDERRLTLARSSAAVENAREGRETANSGRDGDGSDEQASSRVQAGPLHLLLQAVDSMTREMLLA</sequence>
<dbReference type="OrthoDB" id="332967at2759"/>
<dbReference type="InterPro" id="IPR003593">
    <property type="entry name" value="AAA+_ATPase"/>
</dbReference>
<feature type="compositionally biased region" description="Basic and acidic residues" evidence="5">
    <location>
        <begin position="516"/>
        <end position="529"/>
    </location>
</feature>
<feature type="compositionally biased region" description="Basic and acidic residues" evidence="5">
    <location>
        <begin position="395"/>
        <end position="441"/>
    </location>
</feature>
<feature type="compositionally biased region" description="Gly residues" evidence="5">
    <location>
        <begin position="321"/>
        <end position="332"/>
    </location>
</feature>
<comment type="similarity">
    <text evidence="1">Belongs to the AAA ATPase family.</text>
</comment>
<feature type="compositionally biased region" description="Low complexity" evidence="5">
    <location>
        <begin position="165"/>
        <end position="176"/>
    </location>
</feature>
<feature type="compositionally biased region" description="Low complexity" evidence="5">
    <location>
        <begin position="1857"/>
        <end position="1866"/>
    </location>
</feature>
<protein>
    <submittedName>
        <fullName evidence="7">ATPase, AAA family protein</fullName>
        <ecNumber evidence="7">3.6.1.3</ecNumber>
    </submittedName>
</protein>
<feature type="compositionally biased region" description="Low complexity" evidence="5">
    <location>
        <begin position="80"/>
        <end position="89"/>
    </location>
</feature>
<dbReference type="PANTHER" id="PTHR23069:SF0">
    <property type="entry name" value="TAT-BINDING HOMOLOG 7"/>
    <property type="match status" value="1"/>
</dbReference>
<dbReference type="Proteomes" id="UP000001529">
    <property type="component" value="Chromosome XII"/>
</dbReference>
<dbReference type="GO" id="GO:0042393">
    <property type="term" value="F:histone binding"/>
    <property type="evidence" value="ECO:0007669"/>
    <property type="project" value="TreeGrafter"/>
</dbReference>
<feature type="compositionally biased region" description="Basic and acidic residues" evidence="5">
    <location>
        <begin position="188"/>
        <end position="202"/>
    </location>
</feature>
<evidence type="ECO:0000256" key="5">
    <source>
        <dbReference type="SAM" id="MobiDB-lite"/>
    </source>
</evidence>
<dbReference type="InterPro" id="IPR003960">
    <property type="entry name" value="ATPase_AAA_CS"/>
</dbReference>
<dbReference type="GO" id="GO:0003682">
    <property type="term" value="F:chromatin binding"/>
    <property type="evidence" value="ECO:0007669"/>
    <property type="project" value="TreeGrafter"/>
</dbReference>
<feature type="compositionally biased region" description="Low complexity" evidence="5">
    <location>
        <begin position="1046"/>
        <end position="1056"/>
    </location>
</feature>
<feature type="compositionally biased region" description="Basic and acidic residues" evidence="5">
    <location>
        <begin position="546"/>
        <end position="555"/>
    </location>
</feature>
<dbReference type="GO" id="GO:0005524">
    <property type="term" value="F:ATP binding"/>
    <property type="evidence" value="ECO:0007669"/>
    <property type="project" value="UniProtKB-KW"/>
</dbReference>
<keyword evidence="4" id="KW-0103">Bromodomain</keyword>
<feature type="region of interest" description="Disordered" evidence="5">
    <location>
        <begin position="1"/>
        <end position="23"/>
    </location>
</feature>
<feature type="compositionally biased region" description="Acidic residues" evidence="5">
    <location>
        <begin position="635"/>
        <end position="707"/>
    </location>
</feature>
<name>S8EV97_TOXGM</name>
<feature type="region of interest" description="Disordered" evidence="5">
    <location>
        <begin position="3520"/>
        <end position="3561"/>
    </location>
</feature>
<dbReference type="GO" id="GO:0005634">
    <property type="term" value="C:nucleus"/>
    <property type="evidence" value="ECO:0007669"/>
    <property type="project" value="TreeGrafter"/>
</dbReference>
<evidence type="ECO:0000256" key="4">
    <source>
        <dbReference type="ARBA" id="ARBA00023117"/>
    </source>
</evidence>
<evidence type="ECO:0000313" key="7">
    <source>
        <dbReference type="EMBL" id="EPT24928.1"/>
    </source>
</evidence>
<feature type="compositionally biased region" description="Basic residues" evidence="5">
    <location>
        <begin position="1"/>
        <end position="13"/>
    </location>
</feature>
<evidence type="ECO:0000256" key="3">
    <source>
        <dbReference type="ARBA" id="ARBA00022840"/>
    </source>
</evidence>
<dbReference type="InterPro" id="IPR003959">
    <property type="entry name" value="ATPase_AAA_core"/>
</dbReference>
<feature type="compositionally biased region" description="Basic and acidic residues" evidence="5">
    <location>
        <begin position="2942"/>
        <end position="2958"/>
    </location>
</feature>
<feature type="compositionally biased region" description="Basic and acidic residues" evidence="5">
    <location>
        <begin position="885"/>
        <end position="900"/>
    </location>
</feature>
<feature type="compositionally biased region" description="Basic and acidic residues" evidence="5">
    <location>
        <begin position="925"/>
        <end position="937"/>
    </location>
</feature>
<dbReference type="FunFam" id="3.40.50.300:FF:000061">
    <property type="entry name" value="ATPase family, AAA domain-containing 2"/>
    <property type="match status" value="1"/>
</dbReference>
<dbReference type="InterPro" id="IPR045199">
    <property type="entry name" value="ATAD2-like"/>
</dbReference>
<feature type="compositionally biased region" description="Low complexity" evidence="5">
    <location>
        <begin position="614"/>
        <end position="625"/>
    </location>
</feature>
<gene>
    <name evidence="7" type="ORF">TGME49_247390</name>
</gene>
<feature type="region of interest" description="Disordered" evidence="5">
    <location>
        <begin position="3252"/>
        <end position="3275"/>
    </location>
</feature>
<feature type="region of interest" description="Disordered" evidence="5">
    <location>
        <begin position="165"/>
        <end position="1218"/>
    </location>
</feature>
<feature type="compositionally biased region" description="Basic and acidic residues" evidence="5">
    <location>
        <begin position="349"/>
        <end position="386"/>
    </location>
</feature>
<dbReference type="GO" id="GO:0006337">
    <property type="term" value="P:nucleosome disassembly"/>
    <property type="evidence" value="ECO:0007669"/>
    <property type="project" value="TreeGrafter"/>
</dbReference>
<evidence type="ECO:0000256" key="1">
    <source>
        <dbReference type="ARBA" id="ARBA00006914"/>
    </source>
</evidence>
<feature type="compositionally biased region" description="Basic and acidic residues" evidence="5">
    <location>
        <begin position="2742"/>
        <end position="2752"/>
    </location>
</feature>
<feature type="domain" description="AAA+ ATPase" evidence="6">
    <location>
        <begin position="1491"/>
        <end position="1649"/>
    </location>
</feature>
<feature type="compositionally biased region" description="Basic and acidic residues" evidence="5">
    <location>
        <begin position="794"/>
        <end position="806"/>
    </location>
</feature>
<feature type="compositionally biased region" description="Basic and acidic residues" evidence="5">
    <location>
        <begin position="1261"/>
        <end position="1270"/>
    </location>
</feature>
<dbReference type="Pfam" id="PF00004">
    <property type="entry name" value="AAA"/>
    <property type="match status" value="1"/>
</dbReference>
<feature type="compositionally biased region" description="Basic and acidic residues" evidence="5">
    <location>
        <begin position="2768"/>
        <end position="2796"/>
    </location>
</feature>
<dbReference type="KEGG" id="tgo:TGME49_247390"/>
<feature type="region of interest" description="Disordered" evidence="5">
    <location>
        <begin position="58"/>
        <end position="148"/>
    </location>
</feature>
<feature type="compositionally biased region" description="Basic and acidic residues" evidence="5">
    <location>
        <begin position="2405"/>
        <end position="2429"/>
    </location>
</feature>
<feature type="compositionally biased region" description="Basic and acidic residues" evidence="5">
    <location>
        <begin position="3716"/>
        <end position="3725"/>
    </location>
</feature>
<feature type="compositionally biased region" description="Basic and acidic residues" evidence="5">
    <location>
        <begin position="985"/>
        <end position="994"/>
    </location>
</feature>
<feature type="compositionally biased region" description="Basic and acidic residues" evidence="5">
    <location>
        <begin position="1243"/>
        <end position="1252"/>
    </location>
</feature>
<feature type="region of interest" description="Disordered" evidence="5">
    <location>
        <begin position="1902"/>
        <end position="1923"/>
    </location>
</feature>
<feature type="compositionally biased region" description="Low complexity" evidence="5">
    <location>
        <begin position="771"/>
        <end position="782"/>
    </location>
</feature>
<feature type="compositionally biased region" description="Low complexity" evidence="5">
    <location>
        <begin position="1188"/>
        <end position="1212"/>
    </location>
</feature>
<feature type="compositionally biased region" description="Low complexity" evidence="5">
    <location>
        <begin position="1093"/>
        <end position="1122"/>
    </location>
</feature>
<feature type="compositionally biased region" description="Acidic residues" evidence="5">
    <location>
        <begin position="567"/>
        <end position="613"/>
    </location>
</feature>
<feature type="compositionally biased region" description="Low complexity" evidence="5">
    <location>
        <begin position="3532"/>
        <end position="3546"/>
    </location>
</feature>
<feature type="compositionally biased region" description="Basic and acidic residues" evidence="5">
    <location>
        <begin position="2687"/>
        <end position="2711"/>
    </location>
</feature>
<feature type="compositionally biased region" description="Basic and acidic residues" evidence="5">
    <location>
        <begin position="1017"/>
        <end position="1031"/>
    </location>
</feature>
<evidence type="ECO:0000259" key="6">
    <source>
        <dbReference type="SMART" id="SM00382"/>
    </source>
</evidence>
<feature type="compositionally biased region" description="Basic and acidic residues" evidence="5">
    <location>
        <begin position="1065"/>
        <end position="1091"/>
    </location>
</feature>
<feature type="compositionally biased region" description="Basic and acidic residues" evidence="5">
    <location>
        <begin position="233"/>
        <end position="248"/>
    </location>
</feature>
<evidence type="ECO:0000313" key="8">
    <source>
        <dbReference type="Proteomes" id="UP000001529"/>
    </source>
</evidence>
<dbReference type="SUPFAM" id="SSF52540">
    <property type="entry name" value="P-loop containing nucleoside triphosphate hydrolases"/>
    <property type="match status" value="1"/>
</dbReference>
<feature type="region of interest" description="Disordered" evidence="5">
    <location>
        <begin position="3858"/>
        <end position="3888"/>
    </location>
</feature>
<feature type="compositionally biased region" description="Basic and acidic residues" evidence="5">
    <location>
        <begin position="2632"/>
        <end position="2653"/>
    </location>
</feature>
<feature type="region of interest" description="Disordered" evidence="5">
    <location>
        <begin position="2405"/>
        <end position="2434"/>
    </location>
</feature>
<feature type="compositionally biased region" description="Polar residues" evidence="5">
    <location>
        <begin position="1343"/>
        <end position="1371"/>
    </location>
</feature>
<feature type="compositionally biased region" description="Basic and acidic residues" evidence="5">
    <location>
        <begin position="2981"/>
        <end position="3002"/>
    </location>
</feature>
<dbReference type="PANTHER" id="PTHR23069">
    <property type="entry name" value="AAA DOMAIN-CONTAINING"/>
    <property type="match status" value="1"/>
</dbReference>
<feature type="compositionally biased region" description="Low complexity" evidence="5">
    <location>
        <begin position="3398"/>
        <end position="3414"/>
    </location>
</feature>
<feature type="compositionally biased region" description="Low complexity" evidence="5">
    <location>
        <begin position="834"/>
        <end position="855"/>
    </location>
</feature>
<organism evidence="7 8">
    <name type="scientific">Toxoplasma gondii (strain ATCC 50611 / Me49)</name>
    <dbReference type="NCBI Taxonomy" id="508771"/>
    <lineage>
        <taxon>Eukaryota</taxon>
        <taxon>Sar</taxon>
        <taxon>Alveolata</taxon>
        <taxon>Apicomplexa</taxon>
        <taxon>Conoidasida</taxon>
        <taxon>Coccidia</taxon>
        <taxon>Eucoccidiorida</taxon>
        <taxon>Eimeriorina</taxon>
        <taxon>Sarcocystidae</taxon>
        <taxon>Toxoplasma</taxon>
    </lineage>
</organism>
<feature type="compositionally biased region" description="Basic and acidic residues" evidence="5">
    <location>
        <begin position="2889"/>
        <end position="2898"/>
    </location>
</feature>
<feature type="region of interest" description="Disordered" evidence="5">
    <location>
        <begin position="3312"/>
        <end position="3414"/>
    </location>
</feature>
<reference evidence="7" key="1">
    <citation type="submission" date="2013-04" db="EMBL/GenBank/DDBJ databases">
        <authorList>
            <person name="Sibley D."/>
            <person name="Venepally P."/>
            <person name="Karamycheva S."/>
            <person name="Hadjithomas M."/>
            <person name="Khan A."/>
            <person name="Brunk B."/>
            <person name="Roos D."/>
            <person name="Caler E."/>
            <person name="Lorenzi H."/>
        </authorList>
    </citation>
    <scope>NUCLEOTIDE SEQUENCE [LARGE SCALE GENOMIC DNA]</scope>
    <source>
        <strain evidence="7">ME49</strain>
    </source>
</reference>
<feature type="compositionally biased region" description="Basic and acidic residues" evidence="5">
    <location>
        <begin position="1124"/>
        <end position="1135"/>
    </location>
</feature>
<evidence type="ECO:0000256" key="2">
    <source>
        <dbReference type="ARBA" id="ARBA00022741"/>
    </source>
</evidence>
<feature type="region of interest" description="Disordered" evidence="5">
    <location>
        <begin position="3066"/>
        <end position="3147"/>
    </location>
</feature>
<dbReference type="EMBL" id="KE138840">
    <property type="protein sequence ID" value="EPT24928.1"/>
    <property type="molecule type" value="Genomic_DNA"/>
</dbReference>
<dbReference type="EC" id="3.6.1.3" evidence="7"/>
<keyword evidence="2" id="KW-0547">Nucleotide-binding</keyword>
<feature type="compositionally biased region" description="Low complexity" evidence="5">
    <location>
        <begin position="1278"/>
        <end position="1291"/>
    </location>
</feature>
<feature type="compositionally biased region" description="Polar residues" evidence="5">
    <location>
        <begin position="476"/>
        <end position="490"/>
    </location>
</feature>
<dbReference type="SMART" id="SM00382">
    <property type="entry name" value="AAA"/>
    <property type="match status" value="1"/>
</dbReference>
<feature type="region of interest" description="Disordered" evidence="5">
    <location>
        <begin position="1243"/>
        <end position="1444"/>
    </location>
</feature>
<feature type="compositionally biased region" description="Basic and acidic residues" evidence="5">
    <location>
        <begin position="2807"/>
        <end position="2830"/>
    </location>
</feature>
<feature type="compositionally biased region" description="Basic and acidic residues" evidence="5">
    <location>
        <begin position="1303"/>
        <end position="1323"/>
    </location>
</feature>
<dbReference type="GO" id="GO:0006334">
    <property type="term" value="P:nucleosome assembly"/>
    <property type="evidence" value="ECO:0007669"/>
    <property type="project" value="TreeGrafter"/>
</dbReference>
<keyword evidence="3" id="KW-0067">ATP-binding</keyword>
<feature type="region of interest" description="Disordered" evidence="5">
    <location>
        <begin position="2632"/>
        <end position="3002"/>
    </location>
</feature>
<keyword evidence="8" id="KW-1185">Reference proteome</keyword>
<feature type="compositionally biased region" description="Basic and acidic residues" evidence="5">
    <location>
        <begin position="2919"/>
        <end position="2929"/>
    </location>
</feature>
<dbReference type="VEuPathDB" id="ToxoDB:TGME49_247390"/>
<feature type="compositionally biased region" description="Polar residues" evidence="5">
    <location>
        <begin position="1170"/>
        <end position="1187"/>
    </location>
</feature>
<feature type="compositionally biased region" description="Polar residues" evidence="5">
    <location>
        <begin position="954"/>
        <end position="963"/>
    </location>
</feature>
<feature type="compositionally biased region" description="Polar residues" evidence="5">
    <location>
        <begin position="3355"/>
        <end position="3366"/>
    </location>
</feature>
<dbReference type="Gene3D" id="3.40.50.300">
    <property type="entry name" value="P-loop containing nucleotide triphosphate hydrolases"/>
    <property type="match status" value="1"/>
</dbReference>
<accession>S8EV97</accession>
<dbReference type="GeneID" id="7897951"/>
<dbReference type="PROSITE" id="PS00674">
    <property type="entry name" value="AAA"/>
    <property type="match status" value="1"/>
</dbReference>
<feature type="compositionally biased region" description="Basic residues" evidence="5">
    <location>
        <begin position="783"/>
        <end position="793"/>
    </location>
</feature>
<feature type="region of interest" description="Disordered" evidence="5">
    <location>
        <begin position="1854"/>
        <end position="1888"/>
    </location>
</feature>
<feature type="region of interest" description="Disordered" evidence="5">
    <location>
        <begin position="1671"/>
        <end position="1706"/>
    </location>
</feature>
<feature type="region of interest" description="Disordered" evidence="5">
    <location>
        <begin position="2588"/>
        <end position="2607"/>
    </location>
</feature>
<dbReference type="GO" id="GO:0016887">
    <property type="term" value="F:ATP hydrolysis activity"/>
    <property type="evidence" value="ECO:0007669"/>
    <property type="project" value="InterPro"/>
</dbReference>
<proteinExistence type="inferred from homology"/>
<feature type="region of interest" description="Disordered" evidence="5">
    <location>
        <begin position="3668"/>
        <end position="3744"/>
    </location>
</feature>
<feature type="compositionally biased region" description="Basic and acidic residues" evidence="5">
    <location>
        <begin position="3334"/>
        <end position="3343"/>
    </location>
</feature>
<dbReference type="EMBL" id="CM002047">
    <property type="protein sequence ID" value="EPT24928.1"/>
    <property type="molecule type" value="Genomic_DNA"/>
</dbReference>
<dbReference type="RefSeq" id="XP_018634961.1">
    <property type="nucleotide sequence ID" value="XM_018780823.1"/>
</dbReference>
<feature type="compositionally biased region" description="Low complexity" evidence="5">
    <location>
        <begin position="713"/>
        <end position="745"/>
    </location>
</feature>
<keyword evidence="7" id="KW-0378">Hydrolase</keyword>
<feature type="compositionally biased region" description="Low complexity" evidence="5">
    <location>
        <begin position="14"/>
        <end position="23"/>
    </location>
</feature>
<dbReference type="InterPro" id="IPR027417">
    <property type="entry name" value="P-loop_NTPase"/>
</dbReference>
<feature type="compositionally biased region" description="Acidic residues" evidence="5">
    <location>
        <begin position="2861"/>
        <end position="2875"/>
    </location>
</feature>
<dbReference type="GO" id="GO:0045815">
    <property type="term" value="P:transcription initiation-coupled chromatin remodeling"/>
    <property type="evidence" value="ECO:0007669"/>
    <property type="project" value="TreeGrafter"/>
</dbReference>
<feature type="compositionally biased region" description="Basic and acidic residues" evidence="5">
    <location>
        <begin position="1694"/>
        <end position="1705"/>
    </location>
</feature>